<keyword evidence="2" id="KW-0804">Transcription</keyword>
<dbReference type="SUPFAM" id="SSF46689">
    <property type="entry name" value="Homeodomain-like"/>
    <property type="match status" value="1"/>
</dbReference>
<keyword evidence="1" id="KW-0805">Transcription regulation</keyword>
<evidence type="ECO:0000256" key="3">
    <source>
        <dbReference type="SAM" id="MobiDB-lite"/>
    </source>
</evidence>
<dbReference type="PANTHER" id="PTHR47506">
    <property type="entry name" value="TRANSCRIPTIONAL REGULATORY PROTEIN"/>
    <property type="match status" value="1"/>
</dbReference>
<dbReference type="InterPro" id="IPR054156">
    <property type="entry name" value="YxaF_TetR_C"/>
</dbReference>
<evidence type="ECO:0000256" key="2">
    <source>
        <dbReference type="ARBA" id="ARBA00023163"/>
    </source>
</evidence>
<name>A0ABY4M5D8_9ACTN</name>
<dbReference type="InterPro" id="IPR036271">
    <property type="entry name" value="Tet_transcr_reg_TetR-rel_C_sf"/>
</dbReference>
<dbReference type="Pfam" id="PF21993">
    <property type="entry name" value="TetR_C_13_2"/>
    <property type="match status" value="1"/>
</dbReference>
<evidence type="ECO:0000259" key="4">
    <source>
        <dbReference type="Pfam" id="PF21993"/>
    </source>
</evidence>
<keyword evidence="6" id="KW-1185">Reference proteome</keyword>
<evidence type="ECO:0000313" key="5">
    <source>
        <dbReference type="EMBL" id="UQA92039.1"/>
    </source>
</evidence>
<dbReference type="SUPFAM" id="SSF48498">
    <property type="entry name" value="Tetracyclin repressor-like, C-terminal domain"/>
    <property type="match status" value="1"/>
</dbReference>
<dbReference type="EMBL" id="CP086322">
    <property type="protein sequence ID" value="UQA92039.1"/>
    <property type="molecule type" value="Genomic_DNA"/>
</dbReference>
<proteinExistence type="predicted"/>
<dbReference type="Proteomes" id="UP000830115">
    <property type="component" value="Chromosome"/>
</dbReference>
<evidence type="ECO:0000256" key="1">
    <source>
        <dbReference type="ARBA" id="ARBA00023015"/>
    </source>
</evidence>
<sequence>MAPGPRERLISSAIGLVRRHGVAGTGITELLAASNAARRSVYQHFPGGKHELIAESTRVAGKAISAAIATAATTDDPLDGLASFVRGWKDTLTASDFTAGCPIVAAALAGTDAPGVPAVAAAAFAEWNDLISAQLATAGIEPEAARSLATMAISSVEGAVVLAICSRSLQPLDRVHRHLTELVEHHLPNTAPSTTDAKTAYAPRP</sequence>
<dbReference type="Gene3D" id="1.10.357.10">
    <property type="entry name" value="Tetracycline Repressor, domain 2"/>
    <property type="match status" value="1"/>
</dbReference>
<gene>
    <name evidence="5" type="ORF">K9S39_09430</name>
</gene>
<reference evidence="5" key="1">
    <citation type="submission" date="2021-10" db="EMBL/GenBank/DDBJ databases">
        <title>Streptomyces nigrumlapis sp.nov.,an antimicrobial producing actinobacterium isolated from Black Gobi rocks.</title>
        <authorList>
            <person name="Wen Y."/>
            <person name="Zhang W."/>
            <person name="Liu X.G."/>
        </authorList>
    </citation>
    <scope>NUCLEOTIDE SEQUENCE</scope>
    <source>
        <strain evidence="5">ST13-2-2</strain>
    </source>
</reference>
<dbReference type="RefSeq" id="WP_248862859.1">
    <property type="nucleotide sequence ID" value="NZ_CP086322.1"/>
</dbReference>
<dbReference type="InterPro" id="IPR009057">
    <property type="entry name" value="Homeodomain-like_sf"/>
</dbReference>
<feature type="domain" description="Transcriptional regulator LmrA/YxaF-like C-terminal" evidence="4">
    <location>
        <begin position="77"/>
        <end position="178"/>
    </location>
</feature>
<feature type="region of interest" description="Disordered" evidence="3">
    <location>
        <begin position="186"/>
        <end position="205"/>
    </location>
</feature>
<evidence type="ECO:0000313" key="6">
    <source>
        <dbReference type="Proteomes" id="UP000830115"/>
    </source>
</evidence>
<accession>A0ABY4M5D8</accession>
<organism evidence="5 6">
    <name type="scientific">Streptomyces halobius</name>
    <dbReference type="NCBI Taxonomy" id="2879846"/>
    <lineage>
        <taxon>Bacteria</taxon>
        <taxon>Bacillati</taxon>
        <taxon>Actinomycetota</taxon>
        <taxon>Actinomycetes</taxon>
        <taxon>Kitasatosporales</taxon>
        <taxon>Streptomycetaceae</taxon>
        <taxon>Streptomyces</taxon>
    </lineage>
</organism>
<protein>
    <submittedName>
        <fullName evidence="5">TetR/AcrR family transcriptional regulator</fullName>
    </submittedName>
</protein>
<dbReference type="PANTHER" id="PTHR47506:SF3">
    <property type="entry name" value="HTH-TYPE TRANSCRIPTIONAL REGULATOR LMRA"/>
    <property type="match status" value="1"/>
</dbReference>